<organism evidence="2 3">
    <name type="scientific">Chrysodeixis includens</name>
    <name type="common">Soybean looper</name>
    <name type="synonym">Pseudoplusia includens</name>
    <dbReference type="NCBI Taxonomy" id="689277"/>
    <lineage>
        <taxon>Eukaryota</taxon>
        <taxon>Metazoa</taxon>
        <taxon>Ecdysozoa</taxon>
        <taxon>Arthropoda</taxon>
        <taxon>Hexapoda</taxon>
        <taxon>Insecta</taxon>
        <taxon>Pterygota</taxon>
        <taxon>Neoptera</taxon>
        <taxon>Endopterygota</taxon>
        <taxon>Lepidoptera</taxon>
        <taxon>Glossata</taxon>
        <taxon>Ditrysia</taxon>
        <taxon>Noctuoidea</taxon>
        <taxon>Noctuidae</taxon>
        <taxon>Plusiinae</taxon>
        <taxon>Chrysodeixis</taxon>
    </lineage>
</organism>
<sequence length="116" mass="13329">MTEGDIELFKPLEYPAGRLIIKYLQEAKEGATMGNILQRLRSDTGNDSNEFTNTVASILENGTALGFFERKGSPYINWTARVTSSKPGSKRPRSCARRRRKRCIRHKRSRCPQRKR</sequence>
<evidence type="ECO:0000256" key="1">
    <source>
        <dbReference type="SAM" id="MobiDB-lite"/>
    </source>
</evidence>
<feature type="compositionally biased region" description="Basic residues" evidence="1">
    <location>
        <begin position="88"/>
        <end position="116"/>
    </location>
</feature>
<dbReference type="OrthoDB" id="7484554at2759"/>
<evidence type="ECO:0000313" key="3">
    <source>
        <dbReference type="Proteomes" id="UP001154114"/>
    </source>
</evidence>
<name>A0A9P0BMI8_CHRIL</name>
<dbReference type="AlphaFoldDB" id="A0A9P0BMI8"/>
<evidence type="ECO:0000313" key="2">
    <source>
        <dbReference type="EMBL" id="CAH0578401.1"/>
    </source>
</evidence>
<keyword evidence="3" id="KW-1185">Reference proteome</keyword>
<protein>
    <submittedName>
        <fullName evidence="2">Uncharacterized protein</fullName>
    </submittedName>
</protein>
<feature type="region of interest" description="Disordered" evidence="1">
    <location>
        <begin position="81"/>
        <end position="116"/>
    </location>
</feature>
<dbReference type="EMBL" id="LR824004">
    <property type="protein sequence ID" value="CAH0578401.1"/>
    <property type="molecule type" value="Genomic_DNA"/>
</dbReference>
<accession>A0A9P0BMI8</accession>
<reference evidence="2" key="1">
    <citation type="submission" date="2021-12" db="EMBL/GenBank/DDBJ databases">
        <authorList>
            <person name="King R."/>
        </authorList>
    </citation>
    <scope>NUCLEOTIDE SEQUENCE</scope>
</reference>
<gene>
    <name evidence="2" type="ORF">CINC_LOCUS719</name>
</gene>
<dbReference type="Proteomes" id="UP001154114">
    <property type="component" value="Chromosome 1"/>
</dbReference>
<proteinExistence type="predicted"/>